<proteinExistence type="predicted"/>
<protein>
    <submittedName>
        <fullName evidence="1">Uncharacterized protein</fullName>
    </submittedName>
</protein>
<evidence type="ECO:0000313" key="2">
    <source>
        <dbReference type="Proteomes" id="UP000585474"/>
    </source>
</evidence>
<name>A0A7J0E5S7_9ERIC</name>
<accession>A0A7J0E5S7</accession>
<keyword evidence="2" id="KW-1185">Reference proteome</keyword>
<gene>
    <name evidence="1" type="ORF">Acr_02g0001040</name>
</gene>
<reference evidence="1 2" key="1">
    <citation type="submission" date="2019-07" db="EMBL/GenBank/DDBJ databases">
        <title>De Novo Assembly of kiwifruit Actinidia rufa.</title>
        <authorList>
            <person name="Sugita-Konishi S."/>
            <person name="Sato K."/>
            <person name="Mori E."/>
            <person name="Abe Y."/>
            <person name="Kisaki G."/>
            <person name="Hamano K."/>
            <person name="Suezawa K."/>
            <person name="Otani M."/>
            <person name="Fukuda T."/>
            <person name="Manabe T."/>
            <person name="Gomi K."/>
            <person name="Tabuchi M."/>
            <person name="Akimitsu K."/>
            <person name="Kataoka I."/>
        </authorList>
    </citation>
    <scope>NUCLEOTIDE SEQUENCE [LARGE SCALE GENOMIC DNA]</scope>
    <source>
        <strain evidence="2">cv. Fuchu</strain>
    </source>
</reference>
<sequence>MGEGLSDTQGVCDFEAVKNFPKVHLEREKGAGEGGGCRSELGKHWGRWRWHRKMKEDIASLWWGRGAGVFGSGGWNLRGLPVADGGVVGSNVVEEVVGWIREGVCDSSSIGMDS</sequence>
<organism evidence="1 2">
    <name type="scientific">Actinidia rufa</name>
    <dbReference type="NCBI Taxonomy" id="165716"/>
    <lineage>
        <taxon>Eukaryota</taxon>
        <taxon>Viridiplantae</taxon>
        <taxon>Streptophyta</taxon>
        <taxon>Embryophyta</taxon>
        <taxon>Tracheophyta</taxon>
        <taxon>Spermatophyta</taxon>
        <taxon>Magnoliopsida</taxon>
        <taxon>eudicotyledons</taxon>
        <taxon>Gunneridae</taxon>
        <taxon>Pentapetalae</taxon>
        <taxon>asterids</taxon>
        <taxon>Ericales</taxon>
        <taxon>Actinidiaceae</taxon>
        <taxon>Actinidia</taxon>
    </lineage>
</organism>
<dbReference type="AlphaFoldDB" id="A0A7J0E5S7"/>
<dbReference type="Proteomes" id="UP000585474">
    <property type="component" value="Unassembled WGS sequence"/>
</dbReference>
<evidence type="ECO:0000313" key="1">
    <source>
        <dbReference type="EMBL" id="GFY81864.1"/>
    </source>
</evidence>
<dbReference type="EMBL" id="BJWL01000002">
    <property type="protein sequence ID" value="GFY81864.1"/>
    <property type="molecule type" value="Genomic_DNA"/>
</dbReference>
<comment type="caution">
    <text evidence="1">The sequence shown here is derived from an EMBL/GenBank/DDBJ whole genome shotgun (WGS) entry which is preliminary data.</text>
</comment>